<dbReference type="RefSeq" id="WP_318626646.1">
    <property type="nucleotide sequence ID" value="NZ_CP135990.1"/>
</dbReference>
<dbReference type="Pfam" id="PF01078">
    <property type="entry name" value="Mg_chelatase"/>
    <property type="match status" value="1"/>
</dbReference>
<organism evidence="5 6">
    <name type="scientific">Providencia zhijiangensis</name>
    <dbReference type="NCBI Taxonomy" id="3053982"/>
    <lineage>
        <taxon>Bacteria</taxon>
        <taxon>Pseudomonadati</taxon>
        <taxon>Pseudomonadota</taxon>
        <taxon>Gammaproteobacteria</taxon>
        <taxon>Enterobacterales</taxon>
        <taxon>Morganellaceae</taxon>
        <taxon>Providencia</taxon>
    </lineage>
</organism>
<evidence type="ECO:0000256" key="1">
    <source>
        <dbReference type="ARBA" id="ARBA00006354"/>
    </source>
</evidence>
<comment type="similarity">
    <text evidence="1">Belongs to the Mg-chelatase subunits D/I family. ComM subfamily.</text>
</comment>
<evidence type="ECO:0000313" key="5">
    <source>
        <dbReference type="EMBL" id="WPA92028.1"/>
    </source>
</evidence>
<sequence>MTLAIVYTRASIGLDAPLVTVEAHISNGLPGLTLVGLPETAVKEARDRVRSAMVNSGFEYPVKKMTVNLAPADLPKESGRYDLAIAIAILAASGQIPDQLLERHEFLGELALSGDIRYVNGGIPAAQAAISQNRQLILSKDNQYQLSLLADSSVSFATSLLELCHYLHQKSTLSTNQQVIQHADPSDYENDICDIIGQEQGKRALEISAAGGHNLLLLGPPGTGKTMLAHRLITLLPSLTPQEALEVTALHSLSQTMETIDKWPTRPFRCPHHNTSMTALIGGGSLPKPGEISLAHHGILFLDELPEFTRSVLDSLREPLESHQIIISRAKAKVCFPANFQLIAALNPSPTGHYQGEMSRSSPAKVLRYLSRVSGPFLDRFDLSIEIPLLPLGTLSQQTHQGETSKQIRLRVIEARNQQINRAGKINSQLTASETTKTCLLATEDALFLENALNKLGLSIRAWHRILRVSRTIADLNYSSNIQREHLLEALGYRAMDKLLLHLQKQVS</sequence>
<dbReference type="InterPro" id="IPR045006">
    <property type="entry name" value="CHLI-like"/>
</dbReference>
<dbReference type="PRINTS" id="PR01657">
    <property type="entry name" value="MCMFAMILY"/>
</dbReference>
<evidence type="ECO:0000256" key="2">
    <source>
        <dbReference type="ARBA" id="ARBA00022741"/>
    </source>
</evidence>
<dbReference type="Pfam" id="PF13541">
    <property type="entry name" value="ChlI"/>
    <property type="match status" value="1"/>
</dbReference>
<dbReference type="SUPFAM" id="SSF52540">
    <property type="entry name" value="P-loop containing nucleoside triphosphate hydrolases"/>
    <property type="match status" value="1"/>
</dbReference>
<accession>A0ABZ0N140</accession>
<dbReference type="EMBL" id="CP135990">
    <property type="protein sequence ID" value="WPA92028.1"/>
    <property type="molecule type" value="Genomic_DNA"/>
</dbReference>
<dbReference type="InterPro" id="IPR014721">
    <property type="entry name" value="Ribsml_uS5_D2-typ_fold_subgr"/>
</dbReference>
<dbReference type="SUPFAM" id="SSF54211">
    <property type="entry name" value="Ribosomal protein S5 domain 2-like"/>
    <property type="match status" value="1"/>
</dbReference>
<dbReference type="InterPro" id="IPR001208">
    <property type="entry name" value="MCM_dom"/>
</dbReference>
<dbReference type="NCBIfam" id="NF007365">
    <property type="entry name" value="PRK09862.1"/>
    <property type="match status" value="1"/>
</dbReference>
<dbReference type="Proteomes" id="UP001302443">
    <property type="component" value="Chromosome"/>
</dbReference>
<evidence type="ECO:0000259" key="4">
    <source>
        <dbReference type="SMART" id="SM00382"/>
    </source>
</evidence>
<dbReference type="InterPro" id="IPR027417">
    <property type="entry name" value="P-loop_NTPase"/>
</dbReference>
<name>A0ABZ0N140_9GAMM</name>
<dbReference type="NCBIfam" id="TIGR00368">
    <property type="entry name" value="YifB family Mg chelatase-like AAA ATPase"/>
    <property type="match status" value="1"/>
</dbReference>
<dbReference type="InterPro" id="IPR025158">
    <property type="entry name" value="Mg_chelat-rel_C"/>
</dbReference>
<dbReference type="InterPro" id="IPR020568">
    <property type="entry name" value="Ribosomal_Su5_D2-typ_SF"/>
</dbReference>
<dbReference type="InterPro" id="IPR004482">
    <property type="entry name" value="Mg_chelat-rel"/>
</dbReference>
<keyword evidence="6" id="KW-1185">Reference proteome</keyword>
<dbReference type="PANTHER" id="PTHR32039">
    <property type="entry name" value="MAGNESIUM-CHELATASE SUBUNIT CHLI"/>
    <property type="match status" value="1"/>
</dbReference>
<evidence type="ECO:0000256" key="3">
    <source>
        <dbReference type="ARBA" id="ARBA00022840"/>
    </source>
</evidence>
<reference evidence="5 6" key="1">
    <citation type="submission" date="2023-09" db="EMBL/GenBank/DDBJ databases">
        <title>Genomic Revisitation and Reclassification of the Genus Providencia.</title>
        <authorList>
            <person name="Dong X."/>
        </authorList>
    </citation>
    <scope>NUCLEOTIDE SEQUENCE [LARGE SCALE GENOMIC DNA]</scope>
    <source>
        <strain evidence="5 6">D4759</strain>
    </source>
</reference>
<dbReference type="PANTHER" id="PTHR32039:SF7">
    <property type="entry name" value="COMPETENCE PROTEIN COMM"/>
    <property type="match status" value="1"/>
</dbReference>
<dbReference type="Pfam" id="PF13335">
    <property type="entry name" value="Mg_chelatase_C"/>
    <property type="match status" value="1"/>
</dbReference>
<keyword evidence="2" id="KW-0547">Nucleotide-binding</keyword>
<protein>
    <submittedName>
        <fullName evidence="5">YifB family Mg chelatase-like AAA ATPase</fullName>
    </submittedName>
</protein>
<dbReference type="InterPro" id="IPR003593">
    <property type="entry name" value="AAA+_ATPase"/>
</dbReference>
<keyword evidence="3" id="KW-0067">ATP-binding</keyword>
<dbReference type="Gene3D" id="3.40.50.300">
    <property type="entry name" value="P-loop containing nucleotide triphosphate hydrolases"/>
    <property type="match status" value="1"/>
</dbReference>
<feature type="domain" description="AAA+ ATPase" evidence="4">
    <location>
        <begin position="211"/>
        <end position="391"/>
    </location>
</feature>
<dbReference type="SMART" id="SM00382">
    <property type="entry name" value="AAA"/>
    <property type="match status" value="1"/>
</dbReference>
<dbReference type="InterPro" id="IPR000523">
    <property type="entry name" value="Mg_chelatse_chII-like_cat_dom"/>
</dbReference>
<evidence type="ECO:0000313" key="6">
    <source>
        <dbReference type="Proteomes" id="UP001302443"/>
    </source>
</evidence>
<proteinExistence type="inferred from homology"/>
<gene>
    <name evidence="5" type="ORF">QS795_016445</name>
</gene>
<dbReference type="Gene3D" id="3.30.230.10">
    <property type="match status" value="1"/>
</dbReference>